<protein>
    <submittedName>
        <fullName evidence="2">Organic hydroperoxide resistance protein</fullName>
    </submittedName>
</protein>
<accession>A0ABW5AX23</accession>
<sequence>MKTRKVYTAQAFATGGREGSVTSEDGVLDLKMNLKNDGSATNPEQLFAAGYAACFESTIQMLARQQHLTLTETGVNGLVDLQQDENSYGIAVVLEVSLPEIDEETAHDLLEKAHQNCPYSKATRNNIPVILNLVRKMTSTL</sequence>
<name>A0ABW5AX23_9FLAO</name>
<keyword evidence="3" id="KW-1185">Reference proteome</keyword>
<dbReference type="InterPro" id="IPR036102">
    <property type="entry name" value="OsmC/Ohrsf"/>
</dbReference>
<dbReference type="Proteomes" id="UP001597344">
    <property type="component" value="Unassembled WGS sequence"/>
</dbReference>
<comment type="caution">
    <text evidence="2">The sequence shown here is derived from an EMBL/GenBank/DDBJ whole genome shotgun (WGS) entry which is preliminary data.</text>
</comment>
<dbReference type="PANTHER" id="PTHR33797:SF2">
    <property type="entry name" value="ORGANIC HYDROPEROXIDE RESISTANCE PROTEIN-LIKE"/>
    <property type="match status" value="1"/>
</dbReference>
<dbReference type="InterPro" id="IPR015946">
    <property type="entry name" value="KH_dom-like_a/b"/>
</dbReference>
<dbReference type="PANTHER" id="PTHR33797">
    <property type="entry name" value="ORGANIC HYDROPEROXIDE RESISTANCE PROTEIN-LIKE"/>
    <property type="match status" value="1"/>
</dbReference>
<dbReference type="EMBL" id="JBHUHY010000004">
    <property type="protein sequence ID" value="MFD2186652.1"/>
    <property type="molecule type" value="Genomic_DNA"/>
</dbReference>
<reference evidence="3" key="1">
    <citation type="journal article" date="2019" name="Int. J. Syst. Evol. Microbiol.">
        <title>The Global Catalogue of Microorganisms (GCM) 10K type strain sequencing project: providing services to taxonomists for standard genome sequencing and annotation.</title>
        <authorList>
            <consortium name="The Broad Institute Genomics Platform"/>
            <consortium name="The Broad Institute Genome Sequencing Center for Infectious Disease"/>
            <person name="Wu L."/>
            <person name="Ma J."/>
        </authorList>
    </citation>
    <scope>NUCLEOTIDE SEQUENCE [LARGE SCALE GENOMIC DNA]</scope>
    <source>
        <strain evidence="3">DT92</strain>
    </source>
</reference>
<evidence type="ECO:0000313" key="2">
    <source>
        <dbReference type="EMBL" id="MFD2186652.1"/>
    </source>
</evidence>
<dbReference type="Gene3D" id="3.30.300.20">
    <property type="match status" value="1"/>
</dbReference>
<dbReference type="SUPFAM" id="SSF82784">
    <property type="entry name" value="OsmC-like"/>
    <property type="match status" value="1"/>
</dbReference>
<comment type="similarity">
    <text evidence="1">Belongs to the OsmC/Ohr family.</text>
</comment>
<evidence type="ECO:0000313" key="3">
    <source>
        <dbReference type="Proteomes" id="UP001597344"/>
    </source>
</evidence>
<dbReference type="Gene3D" id="2.20.25.10">
    <property type="match status" value="1"/>
</dbReference>
<dbReference type="RefSeq" id="WP_378319641.1">
    <property type="nucleotide sequence ID" value="NZ_JBHUHY010000004.1"/>
</dbReference>
<dbReference type="NCBIfam" id="TIGR03561">
    <property type="entry name" value="organ_hyd_perox"/>
    <property type="match status" value="1"/>
</dbReference>
<evidence type="ECO:0000256" key="1">
    <source>
        <dbReference type="ARBA" id="ARBA00007378"/>
    </source>
</evidence>
<dbReference type="Pfam" id="PF02566">
    <property type="entry name" value="OsmC"/>
    <property type="match status" value="1"/>
</dbReference>
<gene>
    <name evidence="2" type="ORF">ACFSJT_07590</name>
</gene>
<dbReference type="InterPro" id="IPR003718">
    <property type="entry name" value="OsmC/Ohr_fam"/>
</dbReference>
<dbReference type="InterPro" id="IPR019953">
    <property type="entry name" value="OHR"/>
</dbReference>
<organism evidence="2 3">
    <name type="scientific">Aquimarina celericrescens</name>
    <dbReference type="NCBI Taxonomy" id="1964542"/>
    <lineage>
        <taxon>Bacteria</taxon>
        <taxon>Pseudomonadati</taxon>
        <taxon>Bacteroidota</taxon>
        <taxon>Flavobacteriia</taxon>
        <taxon>Flavobacteriales</taxon>
        <taxon>Flavobacteriaceae</taxon>
        <taxon>Aquimarina</taxon>
    </lineage>
</organism>
<proteinExistence type="inferred from homology"/>